<evidence type="ECO:0000313" key="3">
    <source>
        <dbReference type="EMBL" id="QJH94546.1"/>
    </source>
</evidence>
<evidence type="ECO:0000313" key="2">
    <source>
        <dbReference type="EMBL" id="QJA46504.1"/>
    </source>
</evidence>
<evidence type="ECO:0000256" key="1">
    <source>
        <dbReference type="SAM" id="MobiDB-lite"/>
    </source>
</evidence>
<gene>
    <name evidence="2" type="ORF">TM448A00446_0011</name>
    <name evidence="3" type="ORF">TM448B00242_0020</name>
</gene>
<dbReference type="AlphaFoldDB" id="A0A6H1ZG22"/>
<protein>
    <submittedName>
        <fullName evidence="2">Uncharacterized protein</fullName>
    </submittedName>
</protein>
<proteinExistence type="predicted"/>
<reference evidence="2" key="1">
    <citation type="submission" date="2020-03" db="EMBL/GenBank/DDBJ databases">
        <title>The deep terrestrial virosphere.</title>
        <authorList>
            <person name="Holmfeldt K."/>
            <person name="Nilsson E."/>
            <person name="Simone D."/>
            <person name="Lopez-Fernandez M."/>
            <person name="Wu X."/>
            <person name="de Brujin I."/>
            <person name="Lundin D."/>
            <person name="Andersson A."/>
            <person name="Bertilsson S."/>
            <person name="Dopson M."/>
        </authorList>
    </citation>
    <scope>NUCLEOTIDE SEQUENCE</scope>
    <source>
        <strain evidence="2">TM448A00446</strain>
        <strain evidence="3">TM448B00242</strain>
    </source>
</reference>
<dbReference type="EMBL" id="MT144013">
    <property type="protein sequence ID" value="QJA46504.1"/>
    <property type="molecule type" value="Genomic_DNA"/>
</dbReference>
<sequence length="103" mass="11037">MAYTTHEEPYNQIGDGRKTVTNPGTRVQLSTTSIKCQKVEITALSSNTNAIAVGGSTVVAAAGTERGKILMSQDSITLFVDNLNKIYIDAIVAGNGCMFIYYL</sequence>
<feature type="region of interest" description="Disordered" evidence="1">
    <location>
        <begin position="1"/>
        <end position="23"/>
    </location>
</feature>
<name>A0A6H1ZG22_9ZZZZ</name>
<organism evidence="2">
    <name type="scientific">viral metagenome</name>
    <dbReference type="NCBI Taxonomy" id="1070528"/>
    <lineage>
        <taxon>unclassified sequences</taxon>
        <taxon>metagenomes</taxon>
        <taxon>organismal metagenomes</taxon>
    </lineage>
</organism>
<dbReference type="EMBL" id="MT144602">
    <property type="protein sequence ID" value="QJH94546.1"/>
    <property type="molecule type" value="Genomic_DNA"/>
</dbReference>
<accession>A0A6H1ZG22</accession>